<dbReference type="OrthoDB" id="9800501at2"/>
<accession>A0A059E7H9</accession>
<dbReference type="Pfam" id="PF03548">
    <property type="entry name" value="LolA"/>
    <property type="match status" value="1"/>
</dbReference>
<dbReference type="RefSeq" id="WP_035549701.1">
    <property type="nucleotide sequence ID" value="NZ_AWFH01000006.1"/>
</dbReference>
<dbReference type="PATRIC" id="fig|1280948.3.peg.1183"/>
<dbReference type="AlphaFoldDB" id="A0A059E7H9"/>
<evidence type="ECO:0000313" key="2">
    <source>
        <dbReference type="EMBL" id="HAE93577.1"/>
    </source>
</evidence>
<dbReference type="InterPro" id="IPR004564">
    <property type="entry name" value="OM_lipoprot_carrier_LolA-like"/>
</dbReference>
<keyword evidence="2" id="KW-0449">Lipoprotein</keyword>
<comment type="caution">
    <text evidence="3">The sequence shown here is derived from an EMBL/GenBank/DDBJ whole genome shotgun (WGS) entry which is preliminary data.</text>
</comment>
<evidence type="ECO:0000256" key="1">
    <source>
        <dbReference type="ARBA" id="ARBA00022729"/>
    </source>
</evidence>
<dbReference type="InterPro" id="IPR029046">
    <property type="entry name" value="LolA/LolB/LppX"/>
</dbReference>
<evidence type="ECO:0000313" key="3">
    <source>
        <dbReference type="EMBL" id="KCZ63550.1"/>
    </source>
</evidence>
<gene>
    <name evidence="2" type="ORF">DCG65_03395</name>
    <name evidence="3" type="ORF">HY36_14740</name>
</gene>
<dbReference type="eggNOG" id="COG2834">
    <property type="taxonomic scope" value="Bacteria"/>
</dbReference>
<dbReference type="STRING" id="1280948.HY36_14740"/>
<dbReference type="CDD" id="cd16325">
    <property type="entry name" value="LolA"/>
    <property type="match status" value="1"/>
</dbReference>
<reference evidence="2 5" key="2">
    <citation type="journal article" date="2018" name="Nat. Biotechnol.">
        <title>A standardized bacterial taxonomy based on genome phylogeny substantially revises the tree of life.</title>
        <authorList>
            <person name="Parks D.H."/>
            <person name="Chuvochina M."/>
            <person name="Waite D.W."/>
            <person name="Rinke C."/>
            <person name="Skarshewski A."/>
            <person name="Chaumeil P.A."/>
            <person name="Hugenholtz P."/>
        </authorList>
    </citation>
    <scope>NUCLEOTIDE SEQUENCE [LARGE SCALE GENOMIC DNA]</scope>
    <source>
        <strain evidence="2">UBA8557</strain>
    </source>
</reference>
<dbReference type="PANTHER" id="PTHR35869">
    <property type="entry name" value="OUTER-MEMBRANE LIPOPROTEIN CARRIER PROTEIN"/>
    <property type="match status" value="1"/>
</dbReference>
<dbReference type="EMBL" id="DMBR01000097">
    <property type="protein sequence ID" value="HAE93577.1"/>
    <property type="molecule type" value="Genomic_DNA"/>
</dbReference>
<organism evidence="3 4">
    <name type="scientific">Hyphomonas atlantica</name>
    <dbReference type="NCBI Taxonomy" id="1280948"/>
    <lineage>
        <taxon>Bacteria</taxon>
        <taxon>Pseudomonadati</taxon>
        <taxon>Pseudomonadota</taxon>
        <taxon>Alphaproteobacteria</taxon>
        <taxon>Hyphomonadales</taxon>
        <taxon>Hyphomonadaceae</taxon>
        <taxon>Hyphomonas</taxon>
    </lineage>
</organism>
<dbReference type="Proteomes" id="UP000259173">
    <property type="component" value="Unassembled WGS sequence"/>
</dbReference>
<evidence type="ECO:0000313" key="5">
    <source>
        <dbReference type="Proteomes" id="UP000259173"/>
    </source>
</evidence>
<dbReference type="PANTHER" id="PTHR35869:SF1">
    <property type="entry name" value="OUTER-MEMBRANE LIPOPROTEIN CARRIER PROTEIN"/>
    <property type="match status" value="1"/>
</dbReference>
<keyword evidence="4" id="KW-1185">Reference proteome</keyword>
<reference evidence="3 4" key="1">
    <citation type="journal article" date="2014" name="Antonie Van Leeuwenhoek">
        <title>Hyphomonas beringensis sp. nov. and Hyphomonas chukchiensis sp. nov., isolated from surface seawater of the Bering Sea and Chukchi Sea.</title>
        <authorList>
            <person name="Li C."/>
            <person name="Lai Q."/>
            <person name="Li G."/>
            <person name="Dong C."/>
            <person name="Wang J."/>
            <person name="Liao Y."/>
            <person name="Shao Z."/>
        </authorList>
    </citation>
    <scope>NUCLEOTIDE SEQUENCE [LARGE SCALE GENOMIC DNA]</scope>
    <source>
        <strain evidence="3 4">22II1-22F38</strain>
    </source>
</reference>
<dbReference type="SUPFAM" id="SSF89392">
    <property type="entry name" value="Prokaryotic lipoproteins and lipoprotein localization factors"/>
    <property type="match status" value="1"/>
</dbReference>
<protein>
    <submittedName>
        <fullName evidence="2">Outer membrane lipoprotein carrier protein LolA</fullName>
    </submittedName>
</protein>
<proteinExistence type="predicted"/>
<name>A0A059E7H9_9PROT</name>
<dbReference type="EMBL" id="AWFH01000006">
    <property type="protein sequence ID" value="KCZ63550.1"/>
    <property type="molecule type" value="Genomic_DNA"/>
</dbReference>
<dbReference type="Proteomes" id="UP000024547">
    <property type="component" value="Unassembled WGS sequence"/>
</dbReference>
<dbReference type="Gene3D" id="2.50.20.10">
    <property type="entry name" value="Lipoprotein localisation LolA/LolB/LppX"/>
    <property type="match status" value="1"/>
</dbReference>
<keyword evidence="1" id="KW-0732">Signal</keyword>
<sequence length="219" mass="23511">MLNILASLGAITAIATSPLPLSLQATEAAAPAPQVSEPAGLSEADRQRLLNRASTALAKVKTASGTFEQLSPDYSESTGRFALSRPGKVRFEYDDPSPLLVVSDGTTVGLQDSELETTDRVPLGTTPLALLLDDDIDFATEADVLDVTNRNGRVEITLRDKSGEMDGTLTLVMQESDMSLTGWHTLDSGGNLTQVQLTDVSYGQRLNPRLFVLKDFDEN</sequence>
<evidence type="ECO:0000313" key="4">
    <source>
        <dbReference type="Proteomes" id="UP000024547"/>
    </source>
</evidence>